<feature type="transmembrane region" description="Helical" evidence="1">
    <location>
        <begin position="163"/>
        <end position="184"/>
    </location>
</feature>
<keyword evidence="1" id="KW-0472">Membrane</keyword>
<reference evidence="3 4" key="1">
    <citation type="journal article" date="2010" name="Proc. Natl. Acad. Sci. U.S.A.">
        <title>Genome analysis of Bifidobacterium bifidum PRL2010 reveals metabolic pathways for host-derived glycan foraging.</title>
        <authorList>
            <person name="Turroni F."/>
            <person name="Bottacini F."/>
            <person name="Foroni E."/>
            <person name="Mulder I."/>
            <person name="Kim J.H."/>
            <person name="Zomer A."/>
            <person name="Sanchez B."/>
            <person name="Bidossi A."/>
            <person name="Ferrarini A."/>
            <person name="Giubellini V."/>
            <person name="Delledonne M."/>
            <person name="Henrissat B."/>
            <person name="Coutinho P."/>
            <person name="Oggioni M."/>
            <person name="Fitzgerald G.F."/>
            <person name="Mills D."/>
            <person name="Margolles A."/>
            <person name="Kelly D."/>
            <person name="van Sinderen D."/>
            <person name="Ventura M."/>
        </authorList>
    </citation>
    <scope>NUCLEOTIDE SEQUENCE [LARGE SCALE GENOMIC DNA]</scope>
    <source>
        <strain evidence="3 4">PRL2010</strain>
    </source>
</reference>
<protein>
    <submittedName>
        <fullName evidence="3">VanZ family protein</fullName>
    </submittedName>
</protein>
<evidence type="ECO:0000256" key="1">
    <source>
        <dbReference type="SAM" id="Phobius"/>
    </source>
</evidence>
<dbReference type="RefSeq" id="WP_003824238.1">
    <property type="nucleotide sequence ID" value="NC_014638.1"/>
</dbReference>
<dbReference type="Pfam" id="PF04892">
    <property type="entry name" value="VanZ"/>
    <property type="match status" value="1"/>
</dbReference>
<dbReference type="PATRIC" id="fig|702459.3.peg.1153"/>
<name>A0A0H3ED51_BIFBP</name>
<dbReference type="HOGENOM" id="CLU_042608_0_0_11"/>
<dbReference type="InterPro" id="IPR006976">
    <property type="entry name" value="VanZ-like"/>
</dbReference>
<dbReference type="PANTHER" id="PTHR36834:SF1">
    <property type="entry name" value="INTEGRAL MEMBRANE PROTEIN"/>
    <property type="match status" value="1"/>
</dbReference>
<evidence type="ECO:0000313" key="3">
    <source>
        <dbReference type="EMBL" id="ADP36179.1"/>
    </source>
</evidence>
<dbReference type="EMBL" id="CP001840">
    <property type="protein sequence ID" value="ADP36179.1"/>
    <property type="molecule type" value="Genomic_DNA"/>
</dbReference>
<feature type="transmembrane region" description="Helical" evidence="1">
    <location>
        <begin position="127"/>
        <end position="151"/>
    </location>
</feature>
<gene>
    <name evidence="3" type="ordered locus">BBPR_1115</name>
</gene>
<feature type="transmembrane region" description="Helical" evidence="1">
    <location>
        <begin position="96"/>
        <end position="115"/>
    </location>
</feature>
<organism evidence="3 4">
    <name type="scientific">Bifidobacterium bifidum (strain PRL2010)</name>
    <dbReference type="NCBI Taxonomy" id="702459"/>
    <lineage>
        <taxon>Bacteria</taxon>
        <taxon>Bacillati</taxon>
        <taxon>Actinomycetota</taxon>
        <taxon>Actinomycetes</taxon>
        <taxon>Bifidobacteriales</taxon>
        <taxon>Bifidobacteriaceae</taxon>
        <taxon>Bifidobacterium</taxon>
    </lineage>
</organism>
<feature type="transmembrane region" description="Helical" evidence="1">
    <location>
        <begin position="204"/>
        <end position="232"/>
    </location>
</feature>
<dbReference type="InterPro" id="IPR053150">
    <property type="entry name" value="Teicoplanin_resist-assoc"/>
</dbReference>
<dbReference type="eggNOG" id="COG4767">
    <property type="taxonomic scope" value="Bacteria"/>
</dbReference>
<keyword evidence="1" id="KW-1133">Transmembrane helix</keyword>
<keyword evidence="1" id="KW-0812">Transmembrane</keyword>
<feature type="transmembrane region" description="Helical" evidence="1">
    <location>
        <begin position="40"/>
        <end position="64"/>
    </location>
</feature>
<dbReference type="Proteomes" id="UP000002312">
    <property type="component" value="Chromosome"/>
</dbReference>
<evidence type="ECO:0000313" key="4">
    <source>
        <dbReference type="Proteomes" id="UP000002312"/>
    </source>
</evidence>
<dbReference type="AlphaFoldDB" id="A0A0H3ED51"/>
<accession>A0A0H3ED51</accession>
<evidence type="ECO:0000259" key="2">
    <source>
        <dbReference type="Pfam" id="PF04892"/>
    </source>
</evidence>
<feature type="transmembrane region" description="Helical" evidence="1">
    <location>
        <begin position="302"/>
        <end position="330"/>
    </location>
</feature>
<feature type="domain" description="VanZ-like" evidence="2">
    <location>
        <begin position="52"/>
        <end position="180"/>
    </location>
</feature>
<dbReference type="OrthoDB" id="4822551at2"/>
<dbReference type="KEGG" id="bbp:BBPR_1115"/>
<feature type="transmembrane region" description="Helical" evidence="1">
    <location>
        <begin position="12"/>
        <end position="33"/>
    </location>
</feature>
<feature type="transmembrane region" description="Helical" evidence="1">
    <location>
        <begin position="244"/>
        <end position="266"/>
    </location>
</feature>
<sequence>MGFFESFSAPFMMSVALWPLVSFIVTVPVLAMLYHRDNRLGFGAALSAYATVLYLIGLLCFTLYPMPDDPAAYCATHHLHPQLNPLQFIGDIRADGLTAILQIVMNVVFFVPLGFIMKRVFRWKFAVALPVGFLASLLVETMQLTGVMGVFPCSYRLFDVDDLIWNTSGAVIGYGCAMLFDRLFPPRRTDMQTVTRPGFVRRFVAFLIDMGLVVVCATPVGVAAMVLVTMISGRPGADVQRMRLLGPLGFGDIAMLVMLVLFEWVIPWFRQGRTLGGSYTHMTCETTPRSGARRVAFYAARFAAICCVVFCGRVPWAGAVILVMGVFWLVRRQMPYDLI</sequence>
<dbReference type="PANTHER" id="PTHR36834">
    <property type="entry name" value="MEMBRANE PROTEIN-RELATED"/>
    <property type="match status" value="1"/>
</dbReference>
<proteinExistence type="predicted"/>